<dbReference type="Proteomes" id="UP001139319">
    <property type="component" value="Unassembled WGS sequence"/>
</dbReference>
<dbReference type="EMBL" id="JAMFTH010000001">
    <property type="protein sequence ID" value="MCP8899226.1"/>
    <property type="molecule type" value="Genomic_DNA"/>
</dbReference>
<dbReference type="InterPro" id="IPR036249">
    <property type="entry name" value="Thioredoxin-like_sf"/>
</dbReference>
<protein>
    <submittedName>
        <fullName evidence="2">SelT/SelW/SelH family protein</fullName>
    </submittedName>
</protein>
<reference evidence="2" key="1">
    <citation type="submission" date="2022-05" db="EMBL/GenBank/DDBJ databases">
        <authorList>
            <person name="Sun H.-N."/>
        </authorList>
    </citation>
    <scope>NUCLEOTIDE SEQUENCE</scope>
    <source>
        <strain evidence="2">HB14</strain>
    </source>
</reference>
<dbReference type="Gene3D" id="3.40.30.10">
    <property type="entry name" value="Glutaredoxin"/>
    <property type="match status" value="1"/>
</dbReference>
<name>A0A9X2I3B4_9GAMM</name>
<gene>
    <name evidence="2" type="ORF">M6D89_07955</name>
</gene>
<dbReference type="Pfam" id="PF10262">
    <property type="entry name" value="Rdx"/>
    <property type="match status" value="1"/>
</dbReference>
<dbReference type="PANTHER" id="PTHR36417:SF2">
    <property type="entry name" value="SELENOPROTEIN DOMAIN PROTEIN (AFU_ORTHOLOGUE AFUA_1G05220)"/>
    <property type="match status" value="1"/>
</dbReference>
<dbReference type="RefSeq" id="WP_253967481.1">
    <property type="nucleotide sequence ID" value="NZ_JAMFTH010000001.1"/>
</dbReference>
<accession>A0A9X2I3B4</accession>
<dbReference type="AlphaFoldDB" id="A0A9X2I3B4"/>
<dbReference type="NCBIfam" id="TIGR02174">
    <property type="entry name" value="CXXU_selWTH"/>
    <property type="match status" value="1"/>
</dbReference>
<keyword evidence="1" id="KW-0676">Redox-active center</keyword>
<evidence type="ECO:0000256" key="1">
    <source>
        <dbReference type="ARBA" id="ARBA00023284"/>
    </source>
</evidence>
<dbReference type="PANTHER" id="PTHR36417">
    <property type="entry name" value="SELENOPROTEIN DOMAIN PROTEIN (AFU_ORTHOLOGUE AFUA_1G05220)"/>
    <property type="match status" value="1"/>
</dbReference>
<evidence type="ECO:0000313" key="3">
    <source>
        <dbReference type="Proteomes" id="UP001139319"/>
    </source>
</evidence>
<keyword evidence="3" id="KW-1185">Reference proteome</keyword>
<evidence type="ECO:0000313" key="2">
    <source>
        <dbReference type="EMBL" id="MCP8899226.1"/>
    </source>
</evidence>
<organism evidence="2 3">
    <name type="scientific">Gilvimarinus xylanilyticus</name>
    <dbReference type="NCBI Taxonomy" id="2944139"/>
    <lineage>
        <taxon>Bacteria</taxon>
        <taxon>Pseudomonadati</taxon>
        <taxon>Pseudomonadota</taxon>
        <taxon>Gammaproteobacteria</taxon>
        <taxon>Cellvibrionales</taxon>
        <taxon>Cellvibrionaceae</taxon>
        <taxon>Gilvimarinus</taxon>
    </lineage>
</organism>
<sequence>MAFNDFSAPPEARNQVIIHYCNLCRWMLRAAWMQQELLSTFPDELDRVSLQPGSGGVFAIWLDDTLVWERQRDGGFPEAKVLKQRIRDQLSPERDLGHSDR</sequence>
<dbReference type="SUPFAM" id="SSF52833">
    <property type="entry name" value="Thioredoxin-like"/>
    <property type="match status" value="1"/>
</dbReference>
<proteinExistence type="predicted"/>
<comment type="caution">
    <text evidence="2">The sequence shown here is derived from an EMBL/GenBank/DDBJ whole genome shotgun (WGS) entry which is preliminary data.</text>
</comment>
<reference evidence="2" key="2">
    <citation type="submission" date="2023-01" db="EMBL/GenBank/DDBJ databases">
        <title>Gilvimarinus xylanilyticus HB14 isolated from Caulerpa lentillifera aquaculture base in Hainan, China.</title>
        <authorList>
            <person name="Zhang Y.-J."/>
        </authorList>
    </citation>
    <scope>NUCLEOTIDE SEQUENCE</scope>
    <source>
        <strain evidence="2">HB14</strain>
    </source>
</reference>
<dbReference type="InterPro" id="IPR011893">
    <property type="entry name" value="Selenoprotein_Rdx-typ"/>
</dbReference>